<accession>A0A1J7JXX3</accession>
<keyword evidence="2" id="KW-0472">Membrane</keyword>
<proteinExistence type="predicted"/>
<dbReference type="InParanoid" id="A0A1J7JXX3"/>
<keyword evidence="2" id="KW-0812">Transmembrane</keyword>
<keyword evidence="4" id="KW-1185">Reference proteome</keyword>
<feature type="compositionally biased region" description="Polar residues" evidence="1">
    <location>
        <begin position="74"/>
        <end position="84"/>
    </location>
</feature>
<dbReference type="EMBL" id="KV875093">
    <property type="protein sequence ID" value="OIW34276.1"/>
    <property type="molecule type" value="Genomic_DNA"/>
</dbReference>
<reference evidence="3 4" key="1">
    <citation type="submission" date="2016-10" db="EMBL/GenBank/DDBJ databases">
        <title>Draft genome sequence of Coniochaeta ligniaria NRRL30616, a lignocellulolytic fungus for bioabatement of inhibitors in plant biomass hydrolysates.</title>
        <authorList>
            <consortium name="DOE Joint Genome Institute"/>
            <person name="Jimenez D.J."/>
            <person name="Hector R.E."/>
            <person name="Riley R."/>
            <person name="Sun H."/>
            <person name="Grigoriev I.V."/>
            <person name="Van Elsas J.D."/>
            <person name="Nichols N.N."/>
        </authorList>
    </citation>
    <scope>NUCLEOTIDE SEQUENCE [LARGE SCALE GENOMIC DNA]</scope>
    <source>
        <strain evidence="3 4">NRRL 30616</strain>
    </source>
</reference>
<dbReference type="AlphaFoldDB" id="A0A1J7JXX3"/>
<organism evidence="3 4">
    <name type="scientific">Coniochaeta ligniaria NRRL 30616</name>
    <dbReference type="NCBI Taxonomy" id="1408157"/>
    <lineage>
        <taxon>Eukaryota</taxon>
        <taxon>Fungi</taxon>
        <taxon>Dikarya</taxon>
        <taxon>Ascomycota</taxon>
        <taxon>Pezizomycotina</taxon>
        <taxon>Sordariomycetes</taxon>
        <taxon>Sordariomycetidae</taxon>
        <taxon>Coniochaetales</taxon>
        <taxon>Coniochaetaceae</taxon>
        <taxon>Coniochaeta</taxon>
    </lineage>
</organism>
<dbReference type="Proteomes" id="UP000182658">
    <property type="component" value="Unassembled WGS sequence"/>
</dbReference>
<evidence type="ECO:0000313" key="3">
    <source>
        <dbReference type="EMBL" id="OIW34276.1"/>
    </source>
</evidence>
<protein>
    <submittedName>
        <fullName evidence="3">Uncharacterized protein</fullName>
    </submittedName>
</protein>
<name>A0A1J7JXX3_9PEZI</name>
<keyword evidence="2" id="KW-1133">Transmembrane helix</keyword>
<gene>
    <name evidence="3" type="ORF">CONLIGDRAFT_688006</name>
</gene>
<evidence type="ECO:0000256" key="1">
    <source>
        <dbReference type="SAM" id="MobiDB-lite"/>
    </source>
</evidence>
<sequence>MTNHTALIHVLGFWVLVFLFVNSHVDVLQSAFGNIAVNLRPAKTGICSTSDRVTSTKTAPWFAHLTLQMTRRISGNHGQLTTPLRRNDTRSNDVHSPPSRPLM</sequence>
<evidence type="ECO:0000313" key="4">
    <source>
        <dbReference type="Proteomes" id="UP000182658"/>
    </source>
</evidence>
<evidence type="ECO:0000256" key="2">
    <source>
        <dbReference type="SAM" id="Phobius"/>
    </source>
</evidence>
<feature type="transmembrane region" description="Helical" evidence="2">
    <location>
        <begin position="6"/>
        <end position="25"/>
    </location>
</feature>
<feature type="region of interest" description="Disordered" evidence="1">
    <location>
        <begin position="74"/>
        <end position="103"/>
    </location>
</feature>